<keyword evidence="3" id="KW-1185">Reference proteome</keyword>
<dbReference type="Gene3D" id="3.20.20.80">
    <property type="entry name" value="Glycosidases"/>
    <property type="match status" value="1"/>
</dbReference>
<dbReference type="Gene3D" id="2.60.40.1180">
    <property type="entry name" value="Golgi alpha-mannosidase II"/>
    <property type="match status" value="1"/>
</dbReference>
<proteinExistence type="predicted"/>
<reference evidence="2 3" key="1">
    <citation type="submission" date="2019-10" db="EMBL/GenBank/DDBJ databases">
        <title>Draft Genome Sequence of Cytophagaceae sp. SJW1-29.</title>
        <authorList>
            <person name="Choi A."/>
        </authorList>
    </citation>
    <scope>NUCLEOTIDE SEQUENCE [LARGE SCALE GENOMIC DNA]</scope>
    <source>
        <strain evidence="2 3">SJW1-29</strain>
    </source>
</reference>
<dbReference type="InterPro" id="IPR039514">
    <property type="entry name" value="6GAL-like"/>
</dbReference>
<dbReference type="SUPFAM" id="SSF51445">
    <property type="entry name" value="(Trans)glycosidases"/>
    <property type="match status" value="1"/>
</dbReference>
<sequence>MPHKNYNILLLCAALLTLSCVKIGGTLPKVPLPGEARAVVSLNEEFQTIHSFGASDCWSAKFIGTWADESKKNQIADLLFSLDTTAAGQPKGIGLSLWRMNIGAGSYEQGEASDIGDAWRREECFLDAQGRYDWSKQAGSQWFLNAARQRGVPYTLGFANSPPVHMTVNGKAFAPGTASASNNDSLNLRTNQLTRFADFLTEVANHFNLDYLSPVNEPQWDWQAKKNGKAGQEGTPARSRDLIAVAKALSDRLNATDSKTTVVTGETAQIDYLYDKAESGRGNQLAELFGGSTSLGTLPNVQPIAAYHSYFSTCDDARLVGTRQKALQAARAAGSPTLWQSEFGVLGDICGKYNGSPRHTAIDYGLYVAKVLHNDLTVSNVASWQWWLAINPYNYSDGLVYINGPDGQFKNHDNARLAGQVVESKQLWTFGNFARFVRPGMKRIKVAIEGNADPVAQAGTYMMSGYKDATRKKIVLVAVNMTSQPVALPLSGLAVKNKRFVTYTTDKDKNLAKASVTSDKIVMVPESVTTLVGYYE</sequence>
<dbReference type="GO" id="GO:0004553">
    <property type="term" value="F:hydrolase activity, hydrolyzing O-glycosyl compounds"/>
    <property type="evidence" value="ECO:0007669"/>
    <property type="project" value="InterPro"/>
</dbReference>
<organism evidence="2 3">
    <name type="scientific">Salmonirosea aquatica</name>
    <dbReference type="NCBI Taxonomy" id="2654236"/>
    <lineage>
        <taxon>Bacteria</taxon>
        <taxon>Pseudomonadati</taxon>
        <taxon>Bacteroidota</taxon>
        <taxon>Cytophagia</taxon>
        <taxon>Cytophagales</taxon>
        <taxon>Spirosomataceae</taxon>
        <taxon>Salmonirosea</taxon>
    </lineage>
</organism>
<accession>A0A7C9BDX2</accession>
<dbReference type="InterPro" id="IPR013780">
    <property type="entry name" value="Glyco_hydro_b"/>
</dbReference>
<feature type="domain" description="Endo-beta-1,6-galactanase-like" evidence="1">
    <location>
        <begin position="38"/>
        <end position="401"/>
    </location>
</feature>
<protein>
    <recommendedName>
        <fullName evidence="1">Endo-beta-1,6-galactanase-like domain-containing protein</fullName>
    </recommendedName>
</protein>
<gene>
    <name evidence="2" type="ORF">GBK04_17630</name>
</gene>
<dbReference type="PROSITE" id="PS51257">
    <property type="entry name" value="PROKAR_LIPOPROTEIN"/>
    <property type="match status" value="1"/>
</dbReference>
<dbReference type="PANTHER" id="PTHR42767:SF1">
    <property type="entry name" value="ENDO-BETA-1,6-GALACTANASE-LIKE DOMAIN-CONTAINING PROTEIN"/>
    <property type="match status" value="1"/>
</dbReference>
<dbReference type="RefSeq" id="WP_152761894.1">
    <property type="nucleotide sequence ID" value="NZ_WHLY01000002.1"/>
</dbReference>
<dbReference type="PANTHER" id="PTHR42767">
    <property type="entry name" value="ENDO-BETA-1,6-GALACTANASE"/>
    <property type="match status" value="1"/>
</dbReference>
<name>A0A7C9BDX2_9BACT</name>
<evidence type="ECO:0000313" key="2">
    <source>
        <dbReference type="EMBL" id="MPR35118.1"/>
    </source>
</evidence>
<dbReference type="InterPro" id="IPR039743">
    <property type="entry name" value="6GAL/EXGAL"/>
</dbReference>
<comment type="caution">
    <text evidence="2">The sequence shown here is derived from an EMBL/GenBank/DDBJ whole genome shotgun (WGS) entry which is preliminary data.</text>
</comment>
<evidence type="ECO:0000259" key="1">
    <source>
        <dbReference type="Pfam" id="PF14587"/>
    </source>
</evidence>
<dbReference type="Pfam" id="PF14587">
    <property type="entry name" value="Glyco_hydr_30_2"/>
    <property type="match status" value="1"/>
</dbReference>
<dbReference type="AlphaFoldDB" id="A0A7C9BDX2"/>
<evidence type="ECO:0000313" key="3">
    <source>
        <dbReference type="Proteomes" id="UP000479293"/>
    </source>
</evidence>
<dbReference type="Proteomes" id="UP000479293">
    <property type="component" value="Unassembled WGS sequence"/>
</dbReference>
<dbReference type="InterPro" id="IPR017853">
    <property type="entry name" value="GH"/>
</dbReference>
<dbReference type="EMBL" id="WHLY01000002">
    <property type="protein sequence ID" value="MPR35118.1"/>
    <property type="molecule type" value="Genomic_DNA"/>
</dbReference>